<sequence>MADITKLTSKIINEAQKKQDNLVAEAKEELTQAFQIKQQQLEKEKKQHLVRYEKELQRELSLKVSDLHVKMRNQVLAAKQGVLDDLFAEAKLELQQISATDFADFVLRKLTNLPLTGEVELIFGEYSSSLVTDDQFAQWSQALAEKITLKKSDQVIPNRSGVVFKQAEIEFNYLFEALLDAKEEALSYQLLDLIFDER</sequence>
<dbReference type="RefSeq" id="WP_204655092.1">
    <property type="nucleotide sequence ID" value="NZ_JAFBFD010000055.1"/>
</dbReference>
<dbReference type="SUPFAM" id="SSF160527">
    <property type="entry name" value="V-type ATPase subunit E-like"/>
    <property type="match status" value="1"/>
</dbReference>
<keyword evidence="3" id="KW-0406">Ion transport</keyword>
<accession>A0ABV9MTV2</accession>
<organism evidence="5 6">
    <name type="scientific">Enterococcus lemanii</name>
    <dbReference type="NCBI Taxonomy" id="1159752"/>
    <lineage>
        <taxon>Bacteria</taxon>
        <taxon>Bacillati</taxon>
        <taxon>Bacillota</taxon>
        <taxon>Bacilli</taxon>
        <taxon>Lactobacillales</taxon>
        <taxon>Enterococcaceae</taxon>
        <taxon>Enterococcus</taxon>
    </lineage>
</organism>
<dbReference type="Gene3D" id="1.20.5.620">
    <property type="entry name" value="F1F0 ATP synthase subunit B, membrane domain"/>
    <property type="match status" value="1"/>
</dbReference>
<comment type="similarity">
    <text evidence="1">Belongs to the V-ATPase E subunit family.</text>
</comment>
<evidence type="ECO:0000256" key="1">
    <source>
        <dbReference type="ARBA" id="ARBA00005901"/>
    </source>
</evidence>
<dbReference type="Pfam" id="PF01991">
    <property type="entry name" value="vATP-synt_E"/>
    <property type="match status" value="1"/>
</dbReference>
<name>A0ABV9MTV2_9ENTE</name>
<evidence type="ECO:0000256" key="2">
    <source>
        <dbReference type="ARBA" id="ARBA00022448"/>
    </source>
</evidence>
<comment type="caution">
    <text evidence="5">The sequence shown here is derived from an EMBL/GenBank/DDBJ whole genome shotgun (WGS) entry which is preliminary data.</text>
</comment>
<protein>
    <submittedName>
        <fullName evidence="5">V-type ATP synthase subunit E</fullName>
    </submittedName>
</protein>
<gene>
    <name evidence="5" type="ORF">ACFO5I_06715</name>
</gene>
<keyword evidence="4" id="KW-0175">Coiled coil</keyword>
<proteinExistence type="inferred from homology"/>
<evidence type="ECO:0000313" key="6">
    <source>
        <dbReference type="Proteomes" id="UP001595969"/>
    </source>
</evidence>
<keyword evidence="2" id="KW-0813">Transport</keyword>
<evidence type="ECO:0000256" key="3">
    <source>
        <dbReference type="ARBA" id="ARBA00023065"/>
    </source>
</evidence>
<dbReference type="InterPro" id="IPR002842">
    <property type="entry name" value="ATPase_V1_Esu"/>
</dbReference>
<dbReference type="Proteomes" id="UP001595969">
    <property type="component" value="Unassembled WGS sequence"/>
</dbReference>
<evidence type="ECO:0000256" key="4">
    <source>
        <dbReference type="SAM" id="Coils"/>
    </source>
</evidence>
<feature type="coiled-coil region" evidence="4">
    <location>
        <begin position="12"/>
        <end position="58"/>
    </location>
</feature>
<reference evidence="6" key="1">
    <citation type="journal article" date="2019" name="Int. J. Syst. Evol. Microbiol.">
        <title>The Global Catalogue of Microorganisms (GCM) 10K type strain sequencing project: providing services to taxonomists for standard genome sequencing and annotation.</title>
        <authorList>
            <consortium name="The Broad Institute Genomics Platform"/>
            <consortium name="The Broad Institute Genome Sequencing Center for Infectious Disease"/>
            <person name="Wu L."/>
            <person name="Ma J."/>
        </authorList>
    </citation>
    <scope>NUCLEOTIDE SEQUENCE [LARGE SCALE GENOMIC DNA]</scope>
    <source>
        <strain evidence="6">CGMCC 1.19032</strain>
    </source>
</reference>
<keyword evidence="6" id="KW-1185">Reference proteome</keyword>
<dbReference type="EMBL" id="JBHSGS010000038">
    <property type="protein sequence ID" value="MFC4719421.1"/>
    <property type="molecule type" value="Genomic_DNA"/>
</dbReference>
<evidence type="ECO:0000313" key="5">
    <source>
        <dbReference type="EMBL" id="MFC4719421.1"/>
    </source>
</evidence>